<accession>A0AC35TH23</accession>
<sequence length="193" mass="20117">MPTGNPGNNGNPAKLGQACPGNTKCLDKTVCSTAKFCVEPCTKDSDCGAFAPTGSCVVVAGGTDKACTNHNTHNACTPGDPPKCGIGNRCNKFTMNCESGKNLGQECDTTDDCLLRLVCNPTITDGSKSVCTAACSSNSECTLPNGTTKRCSQTSASPTALATGYCEINKKMECHKNNQCSKRCNTHILQCNN</sequence>
<evidence type="ECO:0000313" key="1">
    <source>
        <dbReference type="Proteomes" id="UP000095286"/>
    </source>
</evidence>
<organism evidence="1 2">
    <name type="scientific">Rhabditophanes sp. KR3021</name>
    <dbReference type="NCBI Taxonomy" id="114890"/>
    <lineage>
        <taxon>Eukaryota</taxon>
        <taxon>Metazoa</taxon>
        <taxon>Ecdysozoa</taxon>
        <taxon>Nematoda</taxon>
        <taxon>Chromadorea</taxon>
        <taxon>Rhabditida</taxon>
        <taxon>Tylenchina</taxon>
        <taxon>Panagrolaimomorpha</taxon>
        <taxon>Strongyloidoidea</taxon>
        <taxon>Alloionematidae</taxon>
        <taxon>Rhabditophanes</taxon>
    </lineage>
</organism>
<reference evidence="2" key="1">
    <citation type="submission" date="2016-11" db="UniProtKB">
        <authorList>
            <consortium name="WormBaseParasite"/>
        </authorList>
    </citation>
    <scope>IDENTIFICATION</scope>
    <source>
        <strain evidence="2">KR3021</strain>
    </source>
</reference>
<name>A0AC35TH23_9BILA</name>
<protein>
    <submittedName>
        <fullName evidence="2">Disintegrin domain-containing protein</fullName>
    </submittedName>
</protein>
<proteinExistence type="predicted"/>
<evidence type="ECO:0000313" key="2">
    <source>
        <dbReference type="WBParaSite" id="RSKR_0000046000.1"/>
    </source>
</evidence>
<dbReference type="WBParaSite" id="RSKR_0000046000.1">
    <property type="protein sequence ID" value="RSKR_0000046000.1"/>
    <property type="gene ID" value="RSKR_0000046000"/>
</dbReference>
<dbReference type="Proteomes" id="UP000095286">
    <property type="component" value="Unplaced"/>
</dbReference>